<evidence type="ECO:0000313" key="2">
    <source>
        <dbReference type="EMBL" id="CAB4123980.1"/>
    </source>
</evidence>
<evidence type="ECO:0000313" key="3">
    <source>
        <dbReference type="EMBL" id="CAB5219559.1"/>
    </source>
</evidence>
<dbReference type="EMBL" id="LR798268">
    <property type="protein sequence ID" value="CAB5219559.1"/>
    <property type="molecule type" value="Genomic_DNA"/>
</dbReference>
<accession>A0A6J5KPU7</accession>
<sequence length="187" mass="20891">MNEENLPVELSIDAKENAFCHYCPQVGHFKNYAVCNHLIEKRKEGRLGAMYEECSVSISKKTCPAIKMRKQEIEEGRSIHFMSRKTLQETSNVRDSNIVQRAVEAVSKRFKSTPNNVVPIEKPSTPSPKKEETFASMDYAAVISTAAKEAPKPASKPIVPTTALKPEEGESMIDFAKRMMNARKASA</sequence>
<gene>
    <name evidence="3" type="ORF">UFOVP220_100</name>
    <name evidence="1" type="ORF">UFOVP26_126</name>
    <name evidence="2" type="ORF">UFOVP44_109</name>
</gene>
<evidence type="ECO:0000313" key="1">
    <source>
        <dbReference type="EMBL" id="CAB4122209.1"/>
    </source>
</evidence>
<dbReference type="EMBL" id="LR796176">
    <property type="protein sequence ID" value="CAB4123980.1"/>
    <property type="molecule type" value="Genomic_DNA"/>
</dbReference>
<proteinExistence type="predicted"/>
<reference evidence="1" key="1">
    <citation type="submission" date="2020-04" db="EMBL/GenBank/DDBJ databases">
        <authorList>
            <person name="Chiriac C."/>
            <person name="Salcher M."/>
            <person name="Ghai R."/>
            <person name="Kavagutti S V."/>
        </authorList>
    </citation>
    <scope>NUCLEOTIDE SEQUENCE</scope>
</reference>
<name>A0A6J5KPU7_9CAUD</name>
<organism evidence="1">
    <name type="scientific">uncultured Caudovirales phage</name>
    <dbReference type="NCBI Taxonomy" id="2100421"/>
    <lineage>
        <taxon>Viruses</taxon>
        <taxon>Duplodnaviria</taxon>
        <taxon>Heunggongvirae</taxon>
        <taxon>Uroviricota</taxon>
        <taxon>Caudoviricetes</taxon>
        <taxon>Peduoviridae</taxon>
        <taxon>Maltschvirus</taxon>
        <taxon>Maltschvirus maltsch</taxon>
    </lineage>
</organism>
<dbReference type="EMBL" id="LR796152">
    <property type="protein sequence ID" value="CAB4122209.1"/>
    <property type="molecule type" value="Genomic_DNA"/>
</dbReference>
<protein>
    <submittedName>
        <fullName evidence="1">Uncharacterized protein</fullName>
    </submittedName>
</protein>